<evidence type="ECO:0000256" key="2">
    <source>
        <dbReference type="ARBA" id="ARBA00022614"/>
    </source>
</evidence>
<dbReference type="Gene3D" id="3.80.10.10">
    <property type="entry name" value="Ribonuclease Inhibitor"/>
    <property type="match status" value="1"/>
</dbReference>
<evidence type="ECO:0000259" key="6">
    <source>
        <dbReference type="Pfam" id="PF08263"/>
    </source>
</evidence>
<dbReference type="InterPro" id="IPR032675">
    <property type="entry name" value="LRR_dom_sf"/>
</dbReference>
<feature type="compositionally biased region" description="Basic residues" evidence="5">
    <location>
        <begin position="16"/>
        <end position="32"/>
    </location>
</feature>
<feature type="region of interest" description="Disordered" evidence="5">
    <location>
        <begin position="1"/>
        <end position="38"/>
    </location>
</feature>
<keyword evidence="3" id="KW-0677">Repeat</keyword>
<dbReference type="Pfam" id="PF08263">
    <property type="entry name" value="LRRNT_2"/>
    <property type="match status" value="1"/>
</dbReference>
<comment type="subcellular location">
    <subcellularLocation>
        <location evidence="1">Cell envelope</location>
    </subcellularLocation>
</comment>
<name>A0AAQ3TFU9_PASNO</name>
<reference evidence="7 8" key="1">
    <citation type="submission" date="2024-02" db="EMBL/GenBank/DDBJ databases">
        <title>High-quality chromosome-scale genome assembly of Pensacola bahiagrass (Paspalum notatum Flugge var. saurae).</title>
        <authorList>
            <person name="Vega J.M."/>
            <person name="Podio M."/>
            <person name="Orjuela J."/>
            <person name="Siena L.A."/>
            <person name="Pessino S.C."/>
            <person name="Combes M.C."/>
            <person name="Mariac C."/>
            <person name="Albertini E."/>
            <person name="Pupilli F."/>
            <person name="Ortiz J.P.A."/>
            <person name="Leblanc O."/>
        </authorList>
    </citation>
    <scope>NUCLEOTIDE SEQUENCE [LARGE SCALE GENOMIC DNA]</scope>
    <source>
        <strain evidence="7">R1</strain>
        <tissue evidence="7">Leaf</tissue>
    </source>
</reference>
<dbReference type="InterPro" id="IPR013210">
    <property type="entry name" value="LRR_N_plant-typ"/>
</dbReference>
<evidence type="ECO:0000256" key="5">
    <source>
        <dbReference type="SAM" id="MobiDB-lite"/>
    </source>
</evidence>
<protein>
    <recommendedName>
        <fullName evidence="6">Leucine-rich repeat-containing N-terminal plant-type domain-containing protein</fullName>
    </recommendedName>
</protein>
<dbReference type="PANTHER" id="PTHR48059">
    <property type="entry name" value="POLYGALACTURONASE INHIBITOR 1"/>
    <property type="match status" value="1"/>
</dbReference>
<keyword evidence="2" id="KW-0433">Leucine-rich repeat</keyword>
<organism evidence="7 8">
    <name type="scientific">Paspalum notatum var. saurae</name>
    <dbReference type="NCBI Taxonomy" id="547442"/>
    <lineage>
        <taxon>Eukaryota</taxon>
        <taxon>Viridiplantae</taxon>
        <taxon>Streptophyta</taxon>
        <taxon>Embryophyta</taxon>
        <taxon>Tracheophyta</taxon>
        <taxon>Spermatophyta</taxon>
        <taxon>Magnoliopsida</taxon>
        <taxon>Liliopsida</taxon>
        <taxon>Poales</taxon>
        <taxon>Poaceae</taxon>
        <taxon>PACMAD clade</taxon>
        <taxon>Panicoideae</taxon>
        <taxon>Andropogonodae</taxon>
        <taxon>Paspaleae</taxon>
        <taxon>Paspalinae</taxon>
        <taxon>Paspalum</taxon>
    </lineage>
</organism>
<evidence type="ECO:0000256" key="4">
    <source>
        <dbReference type="ARBA" id="ARBA00038043"/>
    </source>
</evidence>
<dbReference type="AlphaFoldDB" id="A0AAQ3TFU9"/>
<dbReference type="SUPFAM" id="SSF52058">
    <property type="entry name" value="L domain-like"/>
    <property type="match status" value="1"/>
</dbReference>
<accession>A0AAQ3TFU9</accession>
<proteinExistence type="inferred from homology"/>
<keyword evidence="8" id="KW-1185">Reference proteome</keyword>
<gene>
    <name evidence="7" type="ORF">U9M48_019913</name>
</gene>
<evidence type="ECO:0000313" key="8">
    <source>
        <dbReference type="Proteomes" id="UP001341281"/>
    </source>
</evidence>
<evidence type="ECO:0000256" key="3">
    <source>
        <dbReference type="ARBA" id="ARBA00022737"/>
    </source>
</evidence>
<dbReference type="EMBL" id="CP144748">
    <property type="protein sequence ID" value="WVZ71317.1"/>
    <property type="molecule type" value="Genomic_DNA"/>
</dbReference>
<dbReference type="InterPro" id="IPR001611">
    <property type="entry name" value="Leu-rich_rpt"/>
</dbReference>
<dbReference type="PANTHER" id="PTHR48059:SF4">
    <property type="entry name" value="POLYGALACTURONASE INHIBITOR 1-RELATED"/>
    <property type="match status" value="1"/>
</dbReference>
<dbReference type="InterPro" id="IPR051848">
    <property type="entry name" value="PGIP"/>
</dbReference>
<comment type="similarity">
    <text evidence="4">Belongs to the polygalacturonase-inhibiting protein family.</text>
</comment>
<evidence type="ECO:0000313" key="7">
    <source>
        <dbReference type="EMBL" id="WVZ71317.1"/>
    </source>
</evidence>
<sequence>MKTKISARRGGGATASRRRNLPPGRGRRRSRSTSKACHPGDKEALLALSAALGNPYVVASWTPDDPCCEWYGVGCDHSTGRVIDLAAAISGPIPPAIGKLPNLSILIISWTAVSGPCRPSSARSPDLSFNALTGAIPASLAALSGLSGVNLSRNRLTGAIPALFLSKAPDHYLRLSHNNLSGAIPDGFAAVRFAHIDLARNAFTGDASGLLDRAKEVEYLDLSRNAFSFDLSHVELPERINNFDVSHNAMYGGIPPQVANLTNVHNFNVSYNRLCGAVPTGGHMDRFDAYSY</sequence>
<feature type="domain" description="Leucine-rich repeat-containing N-terminal plant-type" evidence="6">
    <location>
        <begin position="39"/>
        <end position="76"/>
    </location>
</feature>
<dbReference type="Proteomes" id="UP001341281">
    <property type="component" value="Chromosome 04"/>
</dbReference>
<evidence type="ECO:0000256" key="1">
    <source>
        <dbReference type="ARBA" id="ARBA00004196"/>
    </source>
</evidence>
<dbReference type="Pfam" id="PF00560">
    <property type="entry name" value="LRR_1"/>
    <property type="match status" value="1"/>
</dbReference>